<evidence type="ECO:0000313" key="5">
    <source>
        <dbReference type="EMBL" id="SPP82597.1"/>
    </source>
</evidence>
<dbReference type="GO" id="GO:0006357">
    <property type="term" value="P:regulation of transcription by RNA polymerase II"/>
    <property type="evidence" value="ECO:0007669"/>
    <property type="project" value="UniProtKB-ARBA"/>
</dbReference>
<keyword evidence="2" id="KW-0238">DNA-binding</keyword>
<dbReference type="InterPro" id="IPR001387">
    <property type="entry name" value="Cro/C1-type_HTH"/>
</dbReference>
<dbReference type="OMA" id="MLDERIP"/>
<dbReference type="GO" id="GO:0005634">
    <property type="term" value="C:nucleus"/>
    <property type="evidence" value="ECO:0007669"/>
    <property type="project" value="TreeGrafter"/>
</dbReference>
<dbReference type="SUPFAM" id="SSF47413">
    <property type="entry name" value="lambda repressor-like DNA-binding domains"/>
    <property type="match status" value="1"/>
</dbReference>
<proteinExistence type="predicted"/>
<dbReference type="PROSITE" id="PS50943">
    <property type="entry name" value="HTH_CROC1"/>
    <property type="match status" value="1"/>
</dbReference>
<dbReference type="Proteomes" id="UP000268350">
    <property type="component" value="Unassembled WGS sequence"/>
</dbReference>
<evidence type="ECO:0000313" key="6">
    <source>
        <dbReference type="Proteomes" id="UP000268350"/>
    </source>
</evidence>
<gene>
    <name evidence="5" type="ORF">DGUA_6G017313</name>
</gene>
<dbReference type="GO" id="GO:0003677">
    <property type="term" value="F:DNA binding"/>
    <property type="evidence" value="ECO:0007669"/>
    <property type="project" value="UniProtKB-KW"/>
</dbReference>
<dbReference type="FunFam" id="1.10.260.40:FF:000015">
    <property type="entry name" value="Endothelial differentiation-related factor 1"/>
    <property type="match status" value="1"/>
</dbReference>
<evidence type="ECO:0000259" key="4">
    <source>
        <dbReference type="PROSITE" id="PS50943"/>
    </source>
</evidence>
<accession>A0A3B0JJR5</accession>
<reference evidence="6" key="1">
    <citation type="submission" date="2018-01" db="EMBL/GenBank/DDBJ databases">
        <authorList>
            <person name="Alioto T."/>
            <person name="Alioto T."/>
        </authorList>
    </citation>
    <scope>NUCLEOTIDE SEQUENCE [LARGE SCALE GENOMIC DNA]</scope>
</reference>
<dbReference type="EMBL" id="OUUW01000007">
    <property type="protein sequence ID" value="SPP82597.1"/>
    <property type="molecule type" value="Genomic_DNA"/>
</dbReference>
<dbReference type="OrthoDB" id="10253401at2759"/>
<dbReference type="Pfam" id="PF01381">
    <property type="entry name" value="HTH_3"/>
    <property type="match status" value="1"/>
</dbReference>
<keyword evidence="6" id="KW-1185">Reference proteome</keyword>
<dbReference type="SMART" id="SM00530">
    <property type="entry name" value="HTH_XRE"/>
    <property type="match status" value="1"/>
</dbReference>
<dbReference type="PANTHER" id="PTHR10245">
    <property type="entry name" value="ENDOTHELIAL DIFFERENTIATION-RELATED FACTOR 1 MULTIPROTEIN BRIDGING FACTOR 1"/>
    <property type="match status" value="1"/>
</dbReference>
<dbReference type="STRING" id="7266.A0A3B0JJR5"/>
<evidence type="ECO:0000256" key="1">
    <source>
        <dbReference type="ARBA" id="ARBA00023015"/>
    </source>
</evidence>
<sequence length="95" mass="10707">MSSIYLDYETGSQRHEKLPQDVCRLIMQGRQAKGLSQKDLASKICEKPQIIADYEAGRGIPNNQVLAKIERVIGIKLRGKERGMPLQGKGQRKKD</sequence>
<keyword evidence="3" id="KW-0804">Transcription</keyword>
<dbReference type="InterPro" id="IPR010982">
    <property type="entry name" value="Lambda_DNA-bd_dom_sf"/>
</dbReference>
<dbReference type="AlphaFoldDB" id="A0A3B0JJR5"/>
<dbReference type="CDD" id="cd00093">
    <property type="entry name" value="HTH_XRE"/>
    <property type="match status" value="1"/>
</dbReference>
<name>A0A3B0JJR5_DROGU</name>
<dbReference type="PANTHER" id="PTHR10245:SF15">
    <property type="entry name" value="ENDOTHELIAL DIFFERENTIATION-RELATED FACTOR 1"/>
    <property type="match status" value="1"/>
</dbReference>
<feature type="domain" description="HTH cro/C1-type" evidence="4">
    <location>
        <begin position="30"/>
        <end position="80"/>
    </location>
</feature>
<evidence type="ECO:0000256" key="3">
    <source>
        <dbReference type="ARBA" id="ARBA00023163"/>
    </source>
</evidence>
<evidence type="ECO:0000256" key="2">
    <source>
        <dbReference type="ARBA" id="ARBA00023125"/>
    </source>
</evidence>
<keyword evidence="1" id="KW-0805">Transcription regulation</keyword>
<protein>
    <submittedName>
        <fullName evidence="5">Blast:Endothelial differentiation-related factor 1</fullName>
    </submittedName>
</protein>
<dbReference type="Gene3D" id="1.10.260.40">
    <property type="entry name" value="lambda repressor-like DNA-binding domains"/>
    <property type="match status" value="1"/>
</dbReference>
<organism evidence="5 6">
    <name type="scientific">Drosophila guanche</name>
    <name type="common">Fruit fly</name>
    <dbReference type="NCBI Taxonomy" id="7266"/>
    <lineage>
        <taxon>Eukaryota</taxon>
        <taxon>Metazoa</taxon>
        <taxon>Ecdysozoa</taxon>
        <taxon>Arthropoda</taxon>
        <taxon>Hexapoda</taxon>
        <taxon>Insecta</taxon>
        <taxon>Pterygota</taxon>
        <taxon>Neoptera</taxon>
        <taxon>Endopterygota</taxon>
        <taxon>Diptera</taxon>
        <taxon>Brachycera</taxon>
        <taxon>Muscomorpha</taxon>
        <taxon>Ephydroidea</taxon>
        <taxon>Drosophilidae</taxon>
        <taxon>Drosophila</taxon>
        <taxon>Sophophora</taxon>
    </lineage>
</organism>